<keyword evidence="5" id="KW-1185">Reference proteome</keyword>
<organism evidence="4 5">
    <name type="scientific">Jatrophihabitans lederbergiae</name>
    <dbReference type="NCBI Taxonomy" id="3075547"/>
    <lineage>
        <taxon>Bacteria</taxon>
        <taxon>Bacillati</taxon>
        <taxon>Actinomycetota</taxon>
        <taxon>Actinomycetes</taxon>
        <taxon>Jatrophihabitantales</taxon>
        <taxon>Jatrophihabitantaceae</taxon>
        <taxon>Jatrophihabitans</taxon>
    </lineage>
</organism>
<dbReference type="InterPro" id="IPR002711">
    <property type="entry name" value="HNH"/>
</dbReference>
<evidence type="ECO:0000256" key="2">
    <source>
        <dbReference type="SAM" id="MobiDB-lite"/>
    </source>
</evidence>
<evidence type="ECO:0000256" key="1">
    <source>
        <dbReference type="ARBA" id="ARBA00023450"/>
    </source>
</evidence>
<dbReference type="Proteomes" id="UP001183176">
    <property type="component" value="Unassembled WGS sequence"/>
</dbReference>
<protein>
    <submittedName>
        <fullName evidence="4">DUF222 domain-containing protein</fullName>
    </submittedName>
</protein>
<dbReference type="Pfam" id="PF02720">
    <property type="entry name" value="DUF222"/>
    <property type="match status" value="1"/>
</dbReference>
<dbReference type="InterPro" id="IPR003615">
    <property type="entry name" value="HNH_nuc"/>
</dbReference>
<sequence length="454" mass="48330">MALTGVGEVAAVVAASALPGAVAALVVAPLSPLSDNELLDIVRSAEGARRQLEAFDAVLIAELEARNVAGRLMMRGSKQVLSGVLNLSAAESSSRVRHAHELGPRLSLSGEVLPPVLPLTAAARAEGGITARHVDVIIRAMGTLRAASLPVEDQAEAEAFLVEQALCFDPGTLSGIARQLVDTLDPDGRLADEQSQRRRRFLSCLPRGDGMYRLTADLDTDTAALAMTVLHSLAAPEPAKSKVPGERAEPGDRGESGNRGDGGKSGERDERTAGQRMHDAFRSILKLALRSGELPTSGGVPATVLITMTAQQFETGTGLASTSYGQKLSVAQALRLADQASIAWIVHNSKGGLLNYGTTRRTASTTQTLALIARDQGCAFPGCTDPPEWTEKHHIKPWAEGGPTNLDNLCLLCDHHHDRINTGGWTITMRHGLPWFTPPPWINPTQQPQRNTRP</sequence>
<comment type="caution">
    <text evidence="4">The sequence shown here is derived from an EMBL/GenBank/DDBJ whole genome shotgun (WGS) entry which is preliminary data.</text>
</comment>
<comment type="similarity">
    <text evidence="1">Belongs to the Rv1128c/1148c/1588c/1702c/1945/3466 family.</text>
</comment>
<accession>A0ABU2J5F8</accession>
<feature type="compositionally biased region" description="Basic and acidic residues" evidence="2">
    <location>
        <begin position="239"/>
        <end position="276"/>
    </location>
</feature>
<reference evidence="5" key="1">
    <citation type="submission" date="2023-07" db="EMBL/GenBank/DDBJ databases">
        <title>30 novel species of actinomycetes from the DSMZ collection.</title>
        <authorList>
            <person name="Nouioui I."/>
        </authorList>
    </citation>
    <scope>NUCLEOTIDE SEQUENCE [LARGE SCALE GENOMIC DNA]</scope>
    <source>
        <strain evidence="5">DSM 44399</strain>
    </source>
</reference>
<dbReference type="Gene3D" id="1.10.30.50">
    <property type="match status" value="1"/>
</dbReference>
<feature type="region of interest" description="Disordered" evidence="2">
    <location>
        <begin position="236"/>
        <end position="276"/>
    </location>
</feature>
<feature type="domain" description="HNH nuclease" evidence="3">
    <location>
        <begin position="366"/>
        <end position="418"/>
    </location>
</feature>
<name>A0ABU2J5F8_9ACTN</name>
<dbReference type="Pfam" id="PF01844">
    <property type="entry name" value="HNH"/>
    <property type="match status" value="1"/>
</dbReference>
<evidence type="ECO:0000313" key="5">
    <source>
        <dbReference type="Proteomes" id="UP001183176"/>
    </source>
</evidence>
<evidence type="ECO:0000313" key="4">
    <source>
        <dbReference type="EMBL" id="MDT0260223.1"/>
    </source>
</evidence>
<dbReference type="RefSeq" id="WP_311421377.1">
    <property type="nucleotide sequence ID" value="NZ_JAVREH010000002.1"/>
</dbReference>
<proteinExistence type="inferred from homology"/>
<gene>
    <name evidence="4" type="ORF">RM423_02330</name>
</gene>
<dbReference type="EMBL" id="JAVREH010000002">
    <property type="protein sequence ID" value="MDT0260223.1"/>
    <property type="molecule type" value="Genomic_DNA"/>
</dbReference>
<evidence type="ECO:0000259" key="3">
    <source>
        <dbReference type="SMART" id="SM00507"/>
    </source>
</evidence>
<dbReference type="InterPro" id="IPR003870">
    <property type="entry name" value="DUF222"/>
</dbReference>
<dbReference type="SMART" id="SM00507">
    <property type="entry name" value="HNHc"/>
    <property type="match status" value="1"/>
</dbReference>
<dbReference type="CDD" id="cd00085">
    <property type="entry name" value="HNHc"/>
    <property type="match status" value="1"/>
</dbReference>